<keyword evidence="4" id="KW-1185">Reference proteome</keyword>
<dbReference type="Proteomes" id="UP000184048">
    <property type="component" value="Unassembled WGS sequence"/>
</dbReference>
<evidence type="ECO:0000313" key="3">
    <source>
        <dbReference type="EMBL" id="SHF80969.1"/>
    </source>
</evidence>
<dbReference type="Pfam" id="PF00754">
    <property type="entry name" value="F5_F8_type_C"/>
    <property type="match status" value="1"/>
</dbReference>
<dbReference type="EMBL" id="FQUU01000019">
    <property type="protein sequence ID" value="SHF80969.1"/>
    <property type="molecule type" value="Genomic_DNA"/>
</dbReference>
<dbReference type="InterPro" id="IPR008979">
    <property type="entry name" value="Galactose-bd-like_sf"/>
</dbReference>
<gene>
    <name evidence="3" type="ORF">SAMN02745131_03582</name>
</gene>
<dbReference type="InterPro" id="IPR000421">
    <property type="entry name" value="FA58C"/>
</dbReference>
<dbReference type="PROSITE" id="PS50022">
    <property type="entry name" value="FA58C_3"/>
    <property type="match status" value="1"/>
</dbReference>
<dbReference type="OrthoDB" id="792783at2"/>
<feature type="chain" id="PRO_5009909887" evidence="1">
    <location>
        <begin position="21"/>
        <end position="316"/>
    </location>
</feature>
<sequence length="316" mass="34287">MNINSKIFTAVALLVSGAAAITSCNKPDVINYSQEGKIYMPQAAGDISNMDMILADTPQVFVFGAAYGGLNYPSQDIAVKFNINSAAVNDYNAAHGTSYVLLPQGSYTIPKLDATIKSGATSSDAIPVSIITKNLDRSQKYILPVQITSVSSGFIDSALKTTYFTIDTIQRLEKDITAKATLTVSQDNPGGADAGEGSKKLVDNNNNSKFLIAGFQPGFWVQLEFPTPEKIGAYTITSGNDAPDRDAVDWQLVGSNDGTNWTVLDNKAGQVFPNRNQVIRFEFDNNTAYKYYRMIINANGGSNLLQISEWRLITYP</sequence>
<dbReference type="Gene3D" id="2.60.40.1740">
    <property type="entry name" value="hypothetical protein (bacova_03559)"/>
    <property type="match status" value="1"/>
</dbReference>
<evidence type="ECO:0000256" key="1">
    <source>
        <dbReference type="SAM" id="SignalP"/>
    </source>
</evidence>
<dbReference type="PROSITE" id="PS51257">
    <property type="entry name" value="PROKAR_LIPOPROTEIN"/>
    <property type="match status" value="1"/>
</dbReference>
<reference evidence="3 4" key="1">
    <citation type="submission" date="2016-11" db="EMBL/GenBank/DDBJ databases">
        <authorList>
            <person name="Jaros S."/>
            <person name="Januszkiewicz K."/>
            <person name="Wedrychowicz H."/>
        </authorList>
    </citation>
    <scope>NUCLEOTIDE SEQUENCE [LARGE SCALE GENOMIC DNA]</scope>
    <source>
        <strain evidence="3 4">DSM 18119</strain>
    </source>
</reference>
<dbReference type="InterPro" id="IPR013728">
    <property type="entry name" value="BT_3987-like_N"/>
</dbReference>
<dbReference type="RefSeq" id="WP_072836705.1">
    <property type="nucleotide sequence ID" value="NZ_FQUU01000019.1"/>
</dbReference>
<proteinExistence type="predicted"/>
<feature type="domain" description="F5/8 type C" evidence="2">
    <location>
        <begin position="165"/>
        <end position="294"/>
    </location>
</feature>
<organism evidence="3 4">
    <name type="scientific">Flavisolibacter ginsengisoli DSM 18119</name>
    <dbReference type="NCBI Taxonomy" id="1121884"/>
    <lineage>
        <taxon>Bacteria</taxon>
        <taxon>Pseudomonadati</taxon>
        <taxon>Bacteroidota</taxon>
        <taxon>Chitinophagia</taxon>
        <taxon>Chitinophagales</taxon>
        <taxon>Chitinophagaceae</taxon>
        <taxon>Flavisolibacter</taxon>
    </lineage>
</organism>
<feature type="signal peptide" evidence="1">
    <location>
        <begin position="1"/>
        <end position="20"/>
    </location>
</feature>
<dbReference type="AlphaFoldDB" id="A0A1M5EP18"/>
<dbReference type="SUPFAM" id="SSF49785">
    <property type="entry name" value="Galactose-binding domain-like"/>
    <property type="match status" value="1"/>
</dbReference>
<dbReference type="Gene3D" id="2.60.120.260">
    <property type="entry name" value="Galactose-binding domain-like"/>
    <property type="match status" value="1"/>
</dbReference>
<name>A0A1M5EP18_9BACT</name>
<evidence type="ECO:0000313" key="4">
    <source>
        <dbReference type="Proteomes" id="UP000184048"/>
    </source>
</evidence>
<keyword evidence="1" id="KW-0732">Signal</keyword>
<protein>
    <submittedName>
        <fullName evidence="3">F5/8 type C domain-containing protein</fullName>
    </submittedName>
</protein>
<evidence type="ECO:0000259" key="2">
    <source>
        <dbReference type="PROSITE" id="PS50022"/>
    </source>
</evidence>
<dbReference type="Pfam" id="PF08522">
    <property type="entry name" value="BT_3987-like_N"/>
    <property type="match status" value="1"/>
</dbReference>
<dbReference type="STRING" id="1121884.SAMN02745131_03582"/>
<accession>A0A1M5EP18</accession>